<name>A0A381RAV3_9ZZZZ</name>
<dbReference type="SUPFAM" id="SSF56176">
    <property type="entry name" value="FAD-binding/transporter-associated domain-like"/>
    <property type="match status" value="1"/>
</dbReference>
<dbReference type="InterPro" id="IPR016169">
    <property type="entry name" value="FAD-bd_PCMH_sub2"/>
</dbReference>
<dbReference type="PANTHER" id="PTHR11748:SF103">
    <property type="entry name" value="GLYCOLATE OXIDASE SUBUNIT GLCE"/>
    <property type="match status" value="1"/>
</dbReference>
<reference evidence="2" key="1">
    <citation type="submission" date="2018-05" db="EMBL/GenBank/DDBJ databases">
        <authorList>
            <person name="Lanie J.A."/>
            <person name="Ng W.-L."/>
            <person name="Kazmierczak K.M."/>
            <person name="Andrzejewski T.M."/>
            <person name="Davidsen T.M."/>
            <person name="Wayne K.J."/>
            <person name="Tettelin H."/>
            <person name="Glass J.I."/>
            <person name="Rusch D."/>
            <person name="Podicherti R."/>
            <person name="Tsui H.-C.T."/>
            <person name="Winkler M.E."/>
        </authorList>
    </citation>
    <scope>NUCLEOTIDE SEQUENCE</scope>
</reference>
<dbReference type="EMBL" id="UINC01001790">
    <property type="protein sequence ID" value="SUZ88842.1"/>
    <property type="molecule type" value="Genomic_DNA"/>
</dbReference>
<dbReference type="Pfam" id="PF01565">
    <property type="entry name" value="FAD_binding_4"/>
    <property type="match status" value="1"/>
</dbReference>
<sequence length="187" mass="20773">MNTIERLQEKIKQGDKLQIVCNDSDDKQGFLNMSAYCGVVEYYPEELVITLKAGTKIKEIDAILSENNQALPFYCQNREKSIGEVYATSGSEFSDNVLGVQIINGEGKLLNFGGQVIKNVAGYDVSKLLVGSKGNLALVTEVSLKILPQRTAKHYQTEPKPKNKVSSLHLDFEKKLKQIFDPTGVFI</sequence>
<evidence type="ECO:0000259" key="1">
    <source>
        <dbReference type="PROSITE" id="PS51387"/>
    </source>
</evidence>
<proteinExistence type="predicted"/>
<evidence type="ECO:0000313" key="2">
    <source>
        <dbReference type="EMBL" id="SUZ88842.1"/>
    </source>
</evidence>
<dbReference type="Gene3D" id="3.30.465.10">
    <property type="match status" value="1"/>
</dbReference>
<dbReference type="AlphaFoldDB" id="A0A381RAV3"/>
<gene>
    <name evidence="2" type="ORF">METZ01_LOCUS41696</name>
</gene>
<dbReference type="PANTHER" id="PTHR11748">
    <property type="entry name" value="D-LACTATE DEHYDROGENASE"/>
    <property type="match status" value="1"/>
</dbReference>
<dbReference type="InterPro" id="IPR036318">
    <property type="entry name" value="FAD-bd_PCMH-like_sf"/>
</dbReference>
<organism evidence="2">
    <name type="scientific">marine metagenome</name>
    <dbReference type="NCBI Taxonomy" id="408172"/>
    <lineage>
        <taxon>unclassified sequences</taxon>
        <taxon>metagenomes</taxon>
        <taxon>ecological metagenomes</taxon>
    </lineage>
</organism>
<accession>A0A381RAV3</accession>
<protein>
    <recommendedName>
        <fullName evidence="1">FAD-binding PCMH-type domain-containing protein</fullName>
    </recommendedName>
</protein>
<dbReference type="PROSITE" id="PS51387">
    <property type="entry name" value="FAD_PCMH"/>
    <property type="match status" value="1"/>
</dbReference>
<dbReference type="GO" id="GO:0071949">
    <property type="term" value="F:FAD binding"/>
    <property type="evidence" value="ECO:0007669"/>
    <property type="project" value="InterPro"/>
</dbReference>
<dbReference type="InterPro" id="IPR016166">
    <property type="entry name" value="FAD-bd_PCMH"/>
</dbReference>
<feature type="domain" description="FAD-binding PCMH-type" evidence="1">
    <location>
        <begin position="1"/>
        <end position="149"/>
    </location>
</feature>
<dbReference type="InterPro" id="IPR006094">
    <property type="entry name" value="Oxid_FAD_bind_N"/>
</dbReference>